<dbReference type="PIRSF" id="PIRSF003107">
    <property type="entry name" value="PhoU"/>
    <property type="match status" value="1"/>
</dbReference>
<dbReference type="RefSeq" id="WP_114794676.1">
    <property type="nucleotide sequence ID" value="NZ_QQZY01000001.1"/>
</dbReference>
<comment type="similarity">
    <text evidence="2 7">Belongs to the PhoU family.</text>
</comment>
<organism evidence="9 10">
    <name type="scientific">Gaiella occulta</name>
    <dbReference type="NCBI Taxonomy" id="1002870"/>
    <lineage>
        <taxon>Bacteria</taxon>
        <taxon>Bacillati</taxon>
        <taxon>Actinomycetota</taxon>
        <taxon>Thermoleophilia</taxon>
        <taxon>Gaiellales</taxon>
        <taxon>Gaiellaceae</taxon>
        <taxon>Gaiella</taxon>
    </lineage>
</organism>
<dbReference type="EMBL" id="QQZY01000001">
    <property type="protein sequence ID" value="RDI75787.1"/>
    <property type="molecule type" value="Genomic_DNA"/>
</dbReference>
<comment type="subcellular location">
    <subcellularLocation>
        <location evidence="1 7">Cytoplasm</location>
    </subcellularLocation>
</comment>
<evidence type="ECO:0000256" key="7">
    <source>
        <dbReference type="PIRNR" id="PIRNR003107"/>
    </source>
</evidence>
<keyword evidence="5 7" id="KW-0963">Cytoplasm</keyword>
<dbReference type="Gene3D" id="1.20.58.220">
    <property type="entry name" value="Phosphate transport system protein phou homolog 2, domain 2"/>
    <property type="match status" value="1"/>
</dbReference>
<evidence type="ECO:0000313" key="9">
    <source>
        <dbReference type="EMBL" id="RDI75787.1"/>
    </source>
</evidence>
<dbReference type="AlphaFoldDB" id="A0A7M2Z0F6"/>
<comment type="caution">
    <text evidence="9">The sequence shown here is derived from an EMBL/GenBank/DDBJ whole genome shotgun (WGS) entry which is preliminary data.</text>
</comment>
<keyword evidence="10" id="KW-1185">Reference proteome</keyword>
<dbReference type="GO" id="GO:0006817">
    <property type="term" value="P:phosphate ion transport"/>
    <property type="evidence" value="ECO:0007669"/>
    <property type="project" value="UniProtKB-KW"/>
</dbReference>
<evidence type="ECO:0000256" key="1">
    <source>
        <dbReference type="ARBA" id="ARBA00004496"/>
    </source>
</evidence>
<proteinExistence type="inferred from homology"/>
<dbReference type="GO" id="GO:0045936">
    <property type="term" value="P:negative regulation of phosphate metabolic process"/>
    <property type="evidence" value="ECO:0007669"/>
    <property type="project" value="InterPro"/>
</dbReference>
<dbReference type="Pfam" id="PF01895">
    <property type="entry name" value="PhoU"/>
    <property type="match status" value="2"/>
</dbReference>
<reference evidence="10" key="2">
    <citation type="journal article" date="2019" name="MicrobiologyOpen">
        <title>High-quality draft genome sequence of Gaiella occulta isolated from a 150 meter deep mineral water borehole and comparison with the genome sequences of other deep-branching lineages of the phylum Actinobacteria.</title>
        <authorList>
            <person name="Severino R."/>
            <person name="Froufe H.J.C."/>
            <person name="Barroso C."/>
            <person name="Albuquerque L."/>
            <person name="Lobo-da-Cunha A."/>
            <person name="da Costa M.S."/>
            <person name="Egas C."/>
        </authorList>
    </citation>
    <scope>NUCLEOTIDE SEQUENCE [LARGE SCALE GENOMIC DNA]</scope>
    <source>
        <strain evidence="10">F2-233</strain>
    </source>
</reference>
<protein>
    <recommendedName>
        <fullName evidence="7">Phosphate-specific transport system accessory protein PhoU</fullName>
    </recommendedName>
</protein>
<dbReference type="FunFam" id="1.20.58.220:FF:000004">
    <property type="entry name" value="Phosphate-specific transport system accessory protein PhoU"/>
    <property type="match status" value="1"/>
</dbReference>
<evidence type="ECO:0000256" key="6">
    <source>
        <dbReference type="ARBA" id="ARBA00022592"/>
    </source>
</evidence>
<name>A0A7M2Z0F6_9ACTN</name>
<evidence type="ECO:0000256" key="4">
    <source>
        <dbReference type="ARBA" id="ARBA00022448"/>
    </source>
</evidence>
<dbReference type="PANTHER" id="PTHR42930">
    <property type="entry name" value="PHOSPHATE-SPECIFIC TRANSPORT SYSTEM ACCESSORY PROTEIN PHOU"/>
    <property type="match status" value="1"/>
</dbReference>
<evidence type="ECO:0000256" key="2">
    <source>
        <dbReference type="ARBA" id="ARBA00008107"/>
    </source>
</evidence>
<dbReference type="Proteomes" id="UP000254134">
    <property type="component" value="Unassembled WGS sequence"/>
</dbReference>
<dbReference type="GO" id="GO:0030643">
    <property type="term" value="P:intracellular phosphate ion homeostasis"/>
    <property type="evidence" value="ECO:0007669"/>
    <property type="project" value="InterPro"/>
</dbReference>
<reference evidence="9 10" key="1">
    <citation type="submission" date="2018-07" db="EMBL/GenBank/DDBJ databases">
        <title>High-quality-draft genome sequence of Gaiella occulta.</title>
        <authorList>
            <person name="Severino R."/>
            <person name="Froufe H.J.C."/>
            <person name="Rainey F.A."/>
            <person name="Barroso C."/>
            <person name="Albuquerque L."/>
            <person name="Lobo-Da-Cunha A."/>
            <person name="Da Costa M.S."/>
            <person name="Egas C."/>
        </authorList>
    </citation>
    <scope>NUCLEOTIDE SEQUENCE [LARGE SCALE GENOMIC DNA]</scope>
    <source>
        <strain evidence="9 10">F2-233</strain>
    </source>
</reference>
<dbReference type="InterPro" id="IPR038078">
    <property type="entry name" value="PhoU-like_sf"/>
</dbReference>
<dbReference type="NCBIfam" id="TIGR02135">
    <property type="entry name" value="phoU_full"/>
    <property type="match status" value="1"/>
</dbReference>
<keyword evidence="4 7" id="KW-0813">Transport</keyword>
<gene>
    <name evidence="9" type="ORF">Gocc_0206</name>
</gene>
<feature type="domain" description="PhoU" evidence="8">
    <location>
        <begin position="19"/>
        <end position="104"/>
    </location>
</feature>
<comment type="subunit">
    <text evidence="3 7">Homodimer.</text>
</comment>
<dbReference type="PANTHER" id="PTHR42930:SF3">
    <property type="entry name" value="PHOSPHATE-SPECIFIC TRANSPORT SYSTEM ACCESSORY PROTEIN PHOU"/>
    <property type="match status" value="1"/>
</dbReference>
<dbReference type="InterPro" id="IPR026022">
    <property type="entry name" value="PhoU_dom"/>
</dbReference>
<comment type="function">
    <text evidence="7">Plays a role in the regulation of phosphate uptake.</text>
</comment>
<evidence type="ECO:0000259" key="8">
    <source>
        <dbReference type="Pfam" id="PF01895"/>
    </source>
</evidence>
<evidence type="ECO:0000256" key="5">
    <source>
        <dbReference type="ARBA" id="ARBA00022490"/>
    </source>
</evidence>
<feature type="domain" description="PhoU" evidence="8">
    <location>
        <begin position="121"/>
        <end position="204"/>
    </location>
</feature>
<accession>A0A7M2Z0F6</accession>
<evidence type="ECO:0000313" key="10">
    <source>
        <dbReference type="Proteomes" id="UP000254134"/>
    </source>
</evidence>
<dbReference type="InterPro" id="IPR028366">
    <property type="entry name" value="PhoU"/>
</dbReference>
<sequence length="221" mass="24708">MARVEYQHSLDALEASLQEQGSLVLRALRGAVSALESQDTELCDEVIAFDDEIDTRYHRIEKLVEEILAQQSPVATDLRLVLAVLHDSIHLERIGDQCVTVAKLTKLASELEPRHDLAEGLREMGERAEEMVRIALDSFAQRDVGRARGLVELDELIDRTNRRVADKVLALAHEPGSQEWGMRMVVVARCIERVGDNAVDIGEQTAFLVTGEFHEFSDASH</sequence>
<dbReference type="OrthoDB" id="9814256at2"/>
<keyword evidence="6 7" id="KW-0592">Phosphate transport</keyword>
<evidence type="ECO:0000256" key="3">
    <source>
        <dbReference type="ARBA" id="ARBA00011738"/>
    </source>
</evidence>
<dbReference type="SUPFAM" id="SSF109755">
    <property type="entry name" value="PhoU-like"/>
    <property type="match status" value="1"/>
</dbReference>
<dbReference type="GO" id="GO:0005737">
    <property type="term" value="C:cytoplasm"/>
    <property type="evidence" value="ECO:0007669"/>
    <property type="project" value="UniProtKB-SubCell"/>
</dbReference>